<accession>A0A552U707</accession>
<gene>
    <name evidence="2" type="ORF">FMM06_09665</name>
</gene>
<protein>
    <recommendedName>
        <fullName evidence="4">Lipoprotein</fullName>
    </recommendedName>
</protein>
<organism evidence="2 3">
    <name type="scientific">Glacieibacterium frigidum</name>
    <dbReference type="NCBI Taxonomy" id="2593303"/>
    <lineage>
        <taxon>Bacteria</taxon>
        <taxon>Pseudomonadati</taxon>
        <taxon>Pseudomonadota</taxon>
        <taxon>Alphaproteobacteria</taxon>
        <taxon>Sphingomonadales</taxon>
        <taxon>Sphingosinicellaceae</taxon>
        <taxon>Glacieibacterium</taxon>
    </lineage>
</organism>
<dbReference type="OrthoDB" id="5732830at2"/>
<evidence type="ECO:0000313" key="2">
    <source>
        <dbReference type="EMBL" id="TRW14000.1"/>
    </source>
</evidence>
<feature type="signal peptide" evidence="1">
    <location>
        <begin position="1"/>
        <end position="19"/>
    </location>
</feature>
<dbReference type="RefSeq" id="WP_144237206.1">
    <property type="nucleotide sequence ID" value="NZ_VJWA01000002.1"/>
</dbReference>
<sequence length="131" mass="13838">MLKLLITGALLAAATAASAQAPACTGQFVGMRVSKLKPGGSMAGFAEAARANQAWYASKGFKDDKVIVVPVYERSGGVDKPSVVKVSTIHVYGNTPGWKKDAAWDAFVAKYNENASIESDVKLCLPKGTFR</sequence>
<proteinExistence type="predicted"/>
<reference evidence="2 3" key="1">
    <citation type="submission" date="2019-07" db="EMBL/GenBank/DDBJ databases">
        <title>Novel species isolated from glacier.</title>
        <authorList>
            <person name="Liu Q."/>
            <person name="Xin Y.-H."/>
        </authorList>
    </citation>
    <scope>NUCLEOTIDE SEQUENCE [LARGE SCALE GENOMIC DNA]</scope>
    <source>
        <strain evidence="2 3">LB1R16</strain>
    </source>
</reference>
<dbReference type="Proteomes" id="UP000317894">
    <property type="component" value="Unassembled WGS sequence"/>
</dbReference>
<keyword evidence="3" id="KW-1185">Reference proteome</keyword>
<evidence type="ECO:0008006" key="4">
    <source>
        <dbReference type="Google" id="ProtNLM"/>
    </source>
</evidence>
<dbReference type="AlphaFoldDB" id="A0A552U707"/>
<comment type="caution">
    <text evidence="2">The sequence shown here is derived from an EMBL/GenBank/DDBJ whole genome shotgun (WGS) entry which is preliminary data.</text>
</comment>
<dbReference type="EMBL" id="VJWA01000002">
    <property type="protein sequence ID" value="TRW14000.1"/>
    <property type="molecule type" value="Genomic_DNA"/>
</dbReference>
<name>A0A552U707_9SPHN</name>
<evidence type="ECO:0000256" key="1">
    <source>
        <dbReference type="SAM" id="SignalP"/>
    </source>
</evidence>
<evidence type="ECO:0000313" key="3">
    <source>
        <dbReference type="Proteomes" id="UP000317894"/>
    </source>
</evidence>
<keyword evidence="1" id="KW-0732">Signal</keyword>
<feature type="chain" id="PRO_5022202376" description="Lipoprotein" evidence="1">
    <location>
        <begin position="20"/>
        <end position="131"/>
    </location>
</feature>